<organism evidence="1 2">
    <name type="scientific">Tribonema minus</name>
    <dbReference type="NCBI Taxonomy" id="303371"/>
    <lineage>
        <taxon>Eukaryota</taxon>
        <taxon>Sar</taxon>
        <taxon>Stramenopiles</taxon>
        <taxon>Ochrophyta</taxon>
        <taxon>PX clade</taxon>
        <taxon>Xanthophyceae</taxon>
        <taxon>Tribonematales</taxon>
        <taxon>Tribonemataceae</taxon>
        <taxon>Tribonema</taxon>
    </lineage>
</organism>
<dbReference type="EMBL" id="JAFCMP010000110">
    <property type="protein sequence ID" value="KAG5186577.1"/>
    <property type="molecule type" value="Genomic_DNA"/>
</dbReference>
<evidence type="ECO:0000313" key="1">
    <source>
        <dbReference type="EMBL" id="KAG5186577.1"/>
    </source>
</evidence>
<gene>
    <name evidence="1" type="ORF">JKP88DRAFT_254509</name>
</gene>
<accession>A0A835Z6H8</accession>
<dbReference type="AlphaFoldDB" id="A0A835Z6H8"/>
<name>A0A835Z6H8_9STRA</name>
<keyword evidence="2" id="KW-1185">Reference proteome</keyword>
<reference evidence="1" key="1">
    <citation type="submission" date="2021-02" db="EMBL/GenBank/DDBJ databases">
        <title>First Annotated Genome of the Yellow-green Alga Tribonema minus.</title>
        <authorList>
            <person name="Mahan K.M."/>
        </authorList>
    </citation>
    <scope>NUCLEOTIDE SEQUENCE</scope>
    <source>
        <strain evidence="1">UTEX B ZZ1240</strain>
    </source>
</reference>
<proteinExistence type="predicted"/>
<sequence>MYCGLEMEYSAVQASWGVECALRFKNKGKMVVRQQVLAHPSNVVMTPKTDAVLVPCFTATSIHKAPGRDVETFVNAQADIGGELPLAHDRSGRDDEVWLSLPAELEASAVRAKALVHFRGEVRVVVRAARDDKMRGALTRYLRSAQPPP</sequence>
<comment type="caution">
    <text evidence="1">The sequence shown here is derived from an EMBL/GenBank/DDBJ whole genome shotgun (WGS) entry which is preliminary data.</text>
</comment>
<protein>
    <submittedName>
        <fullName evidence="1">Uncharacterized protein</fullName>
    </submittedName>
</protein>
<dbReference type="Proteomes" id="UP000664859">
    <property type="component" value="Unassembled WGS sequence"/>
</dbReference>
<evidence type="ECO:0000313" key="2">
    <source>
        <dbReference type="Proteomes" id="UP000664859"/>
    </source>
</evidence>